<keyword evidence="1" id="KW-0472">Membrane</keyword>
<evidence type="ECO:0000256" key="1">
    <source>
        <dbReference type="SAM" id="Phobius"/>
    </source>
</evidence>
<dbReference type="Pfam" id="PF09994">
    <property type="entry name" value="T6SS_Tle1-like_cat"/>
    <property type="match status" value="1"/>
</dbReference>
<dbReference type="InterPro" id="IPR018712">
    <property type="entry name" value="Tle1-like_cat"/>
</dbReference>
<evidence type="ECO:0000313" key="3">
    <source>
        <dbReference type="EMBL" id="MDY0744706.1"/>
    </source>
</evidence>
<name>A0ABU5DFX1_9BURK</name>
<keyword evidence="1" id="KW-0812">Transmembrane</keyword>
<reference evidence="3 4" key="1">
    <citation type="submission" date="2023-11" db="EMBL/GenBank/DDBJ databases">
        <title>Paucibacter sp. nov., isolated from fresh soil in Korea.</title>
        <authorList>
            <person name="Le N.T.T."/>
        </authorList>
    </citation>
    <scope>NUCLEOTIDE SEQUENCE [LARGE SCALE GENOMIC DNA]</scope>
    <source>
        <strain evidence="3 4">R3-3</strain>
    </source>
</reference>
<dbReference type="Gene3D" id="3.40.50.1820">
    <property type="entry name" value="alpha/beta hydrolase"/>
    <property type="match status" value="1"/>
</dbReference>
<dbReference type="EMBL" id="JAXCLA010000003">
    <property type="protein sequence ID" value="MDY0744706.1"/>
    <property type="molecule type" value="Genomic_DNA"/>
</dbReference>
<protein>
    <submittedName>
        <fullName evidence="3">DUF2235 domain-containing protein</fullName>
    </submittedName>
</protein>
<dbReference type="PANTHER" id="PTHR33840">
    <property type="match status" value="1"/>
</dbReference>
<proteinExistence type="predicted"/>
<keyword evidence="1" id="KW-1133">Transmembrane helix</keyword>
<gene>
    <name evidence="3" type="ORF">SNE35_09315</name>
</gene>
<feature type="transmembrane region" description="Helical" evidence="1">
    <location>
        <begin position="487"/>
        <end position="504"/>
    </location>
</feature>
<dbReference type="InterPro" id="IPR029058">
    <property type="entry name" value="AB_hydrolase_fold"/>
</dbReference>
<feature type="transmembrane region" description="Helical" evidence="1">
    <location>
        <begin position="446"/>
        <end position="467"/>
    </location>
</feature>
<dbReference type="PANTHER" id="PTHR33840:SF1">
    <property type="entry name" value="TLE1 PHOSPHOLIPASE DOMAIN-CONTAINING PROTEIN"/>
    <property type="match status" value="1"/>
</dbReference>
<feature type="transmembrane region" description="Helical" evidence="1">
    <location>
        <begin position="380"/>
        <end position="401"/>
    </location>
</feature>
<feature type="transmembrane region" description="Helical" evidence="1">
    <location>
        <begin position="539"/>
        <end position="560"/>
    </location>
</feature>
<evidence type="ECO:0000313" key="4">
    <source>
        <dbReference type="Proteomes" id="UP001285263"/>
    </source>
</evidence>
<keyword evidence="4" id="KW-1185">Reference proteome</keyword>
<comment type="caution">
    <text evidence="3">The sequence shown here is derived from an EMBL/GenBank/DDBJ whole genome shotgun (WGS) entry which is preliminary data.</text>
</comment>
<dbReference type="SUPFAM" id="SSF53474">
    <property type="entry name" value="alpha/beta-Hydrolases"/>
    <property type="match status" value="2"/>
</dbReference>
<sequence length="566" mass="62478">MQDEKNSAHPQQQQLVLCFDGTNNTLTGGTQDTNVLRLHRHLSAHPAPEGWARLLYYDPGVGSPDSMPPTSLWDWAGRTRERLAGLASGRGIYDNVAQGYLFLMRHWRSDADQIYCFGFSRGAFTARAVAGMVNLFGLLEPQYEALLPTLVRIYFSQPPQPSPKKKKRSFATRLHRELGLVHADRDTLAAQVREQFAQARQPWVYGIGVWDTVESVGLPGPLSQSNPASATFVGKRMRHARHALALDEHRYAFLPRLYEEPGDVDSGGQTLKQRWFAGVHCDVGGGYPVHEAGLSDQAMAWMVDELGPELGIPPWTPEQAAPRRLRHDPLWDTPWWALAGMCLRDMRPHTSVGATPIAVVPAAVDHPPQASVWQQARSPWPALAALLLGLVFVLFSGACLLQDGGLLRLFSAGASGSGMGDAWRAGLSLVDQQLHGDADLLRRYGVGWAMFWDLCFIGCWGYLLARIASRGFAWLAPPRRPGDARPWWHALGMLPLIAVMADVIEDGLTLVGLALHGMDATLLGVVAVGLVAVASLLKFLALLGCLFWVALRLWIAMPWVKRWRSR</sequence>
<feature type="domain" description="T6SS Phospholipase effector Tle1-like catalytic" evidence="2">
    <location>
        <begin position="14"/>
        <end position="305"/>
    </location>
</feature>
<dbReference type="RefSeq" id="WP_320422618.1">
    <property type="nucleotide sequence ID" value="NZ_JAXCLA010000003.1"/>
</dbReference>
<accession>A0ABU5DFX1</accession>
<dbReference type="Proteomes" id="UP001285263">
    <property type="component" value="Unassembled WGS sequence"/>
</dbReference>
<organism evidence="3 4">
    <name type="scientific">Roseateles agri</name>
    <dbReference type="NCBI Taxonomy" id="3098619"/>
    <lineage>
        <taxon>Bacteria</taxon>
        <taxon>Pseudomonadati</taxon>
        <taxon>Pseudomonadota</taxon>
        <taxon>Betaproteobacteria</taxon>
        <taxon>Burkholderiales</taxon>
        <taxon>Sphaerotilaceae</taxon>
        <taxon>Roseateles</taxon>
    </lineage>
</organism>
<evidence type="ECO:0000259" key="2">
    <source>
        <dbReference type="Pfam" id="PF09994"/>
    </source>
</evidence>